<name>A0A3P7KLQ5_THECL</name>
<dbReference type="PANTHER" id="PTHR13318">
    <property type="entry name" value="PARTNER OF PAIRED, ISOFORM B-RELATED"/>
    <property type="match status" value="1"/>
</dbReference>
<dbReference type="AlphaFoldDB" id="A0A3P7KLQ5"/>
<dbReference type="EMBL" id="UYYF01001726">
    <property type="protein sequence ID" value="VDN00087.1"/>
    <property type="molecule type" value="Genomic_DNA"/>
</dbReference>
<dbReference type="Gene3D" id="3.80.10.10">
    <property type="entry name" value="Ribonuclease Inhibitor"/>
    <property type="match status" value="1"/>
</dbReference>
<dbReference type="OrthoDB" id="5863314at2759"/>
<dbReference type="InterPro" id="IPR032675">
    <property type="entry name" value="LRR_dom_sf"/>
</dbReference>
<dbReference type="Proteomes" id="UP000276776">
    <property type="component" value="Unassembled WGS sequence"/>
</dbReference>
<sequence length="186" mass="21130">MQGINTNDEDKVWIDEKFLEHIPPTVSILSLSVGKEINVRNWVFIRKFKNLRYLDLRKSFVQLIDTLVIEATNLVFLDLSHSPCVTNFSPIGRCLLLENNSRNLIDEHLEDIVKGCTNLEGLSLKGCARLSAKSLKQIGGCEKMKELHLANVPNLTNEILQHIILGTPRLKVLNIAYCNLVSYFLE</sequence>
<organism evidence="1 2">
    <name type="scientific">Thelazia callipaeda</name>
    <name type="common">Oriental eyeworm</name>
    <name type="synonym">Parasitic nematode</name>
    <dbReference type="NCBI Taxonomy" id="103827"/>
    <lineage>
        <taxon>Eukaryota</taxon>
        <taxon>Metazoa</taxon>
        <taxon>Ecdysozoa</taxon>
        <taxon>Nematoda</taxon>
        <taxon>Chromadorea</taxon>
        <taxon>Rhabditida</taxon>
        <taxon>Spirurina</taxon>
        <taxon>Spiruromorpha</taxon>
        <taxon>Thelazioidea</taxon>
        <taxon>Thelaziidae</taxon>
        <taxon>Thelazia</taxon>
    </lineage>
</organism>
<dbReference type="GO" id="GO:0031146">
    <property type="term" value="P:SCF-dependent proteasomal ubiquitin-dependent protein catabolic process"/>
    <property type="evidence" value="ECO:0007669"/>
    <property type="project" value="TreeGrafter"/>
</dbReference>
<reference evidence="1 2" key="1">
    <citation type="submission" date="2018-11" db="EMBL/GenBank/DDBJ databases">
        <authorList>
            <consortium name="Pathogen Informatics"/>
        </authorList>
    </citation>
    <scope>NUCLEOTIDE SEQUENCE [LARGE SCALE GENOMIC DNA]</scope>
</reference>
<dbReference type="GO" id="GO:0019005">
    <property type="term" value="C:SCF ubiquitin ligase complex"/>
    <property type="evidence" value="ECO:0007669"/>
    <property type="project" value="TreeGrafter"/>
</dbReference>
<accession>A0A3P7KLQ5</accession>
<dbReference type="STRING" id="103827.A0A3P7KLQ5"/>
<proteinExistence type="predicted"/>
<evidence type="ECO:0000313" key="2">
    <source>
        <dbReference type="Proteomes" id="UP000276776"/>
    </source>
</evidence>
<keyword evidence="2" id="KW-1185">Reference proteome</keyword>
<dbReference type="SUPFAM" id="SSF52047">
    <property type="entry name" value="RNI-like"/>
    <property type="match status" value="1"/>
</dbReference>
<gene>
    <name evidence="1" type="ORF">TCLT_LOCUS3540</name>
</gene>
<protein>
    <submittedName>
        <fullName evidence="1">Uncharacterized protein</fullName>
    </submittedName>
</protein>
<evidence type="ECO:0000313" key="1">
    <source>
        <dbReference type="EMBL" id="VDN00087.1"/>
    </source>
</evidence>